<dbReference type="InterPro" id="IPR057688">
    <property type="entry name" value="DUF7928"/>
</dbReference>
<keyword evidence="2" id="KW-0812">Transmembrane</keyword>
<keyword evidence="2" id="KW-0472">Membrane</keyword>
<feature type="transmembrane region" description="Helical" evidence="2">
    <location>
        <begin position="1129"/>
        <end position="1155"/>
    </location>
</feature>
<dbReference type="PANTHER" id="PTHR35408:SF2">
    <property type="entry name" value="GLYCOSYLTRANSFERASE 2-LIKE DOMAIN-CONTAINING PROTEIN"/>
    <property type="match status" value="1"/>
</dbReference>
<dbReference type="PANTHER" id="PTHR35408">
    <property type="entry name" value="CHROMOSOME 15, WHOLE GENOME SHOTGUN SEQUENCE"/>
    <property type="match status" value="1"/>
</dbReference>
<dbReference type="Pfam" id="PF13632">
    <property type="entry name" value="Glyco_trans_2_3"/>
    <property type="match status" value="1"/>
</dbReference>
<dbReference type="GO" id="GO:0016740">
    <property type="term" value="F:transferase activity"/>
    <property type="evidence" value="ECO:0007669"/>
    <property type="project" value="UniProtKB-KW"/>
</dbReference>
<protein>
    <submittedName>
        <fullName evidence="5">Glycosyl transferase family group 2-domain-containing protein</fullName>
    </submittedName>
</protein>
<feature type="region of interest" description="Disordered" evidence="1">
    <location>
        <begin position="201"/>
        <end position="233"/>
    </location>
</feature>
<gene>
    <name evidence="5" type="ORF">BDP27DRAFT_1314907</name>
</gene>
<keyword evidence="6" id="KW-1185">Reference proteome</keyword>
<dbReference type="InterPro" id="IPR029044">
    <property type="entry name" value="Nucleotide-diphossugar_trans"/>
</dbReference>
<feature type="compositionally biased region" description="Polar residues" evidence="1">
    <location>
        <begin position="567"/>
        <end position="581"/>
    </location>
</feature>
<feature type="region of interest" description="Disordered" evidence="1">
    <location>
        <begin position="545"/>
        <end position="709"/>
    </location>
</feature>
<feature type="transmembrane region" description="Helical" evidence="2">
    <location>
        <begin position="1038"/>
        <end position="1057"/>
    </location>
</feature>
<dbReference type="Gene3D" id="3.90.550.10">
    <property type="entry name" value="Spore Coat Polysaccharide Biosynthesis Protein SpsA, Chain A"/>
    <property type="match status" value="1"/>
</dbReference>
<accession>A0A9P5Q5Z2</accession>
<dbReference type="SUPFAM" id="SSF53448">
    <property type="entry name" value="Nucleotide-diphospho-sugar transferases"/>
    <property type="match status" value="1"/>
</dbReference>
<reference evidence="5" key="1">
    <citation type="submission" date="2020-11" db="EMBL/GenBank/DDBJ databases">
        <authorList>
            <consortium name="DOE Joint Genome Institute"/>
            <person name="Ahrendt S."/>
            <person name="Riley R."/>
            <person name="Andreopoulos W."/>
            <person name="Labutti K."/>
            <person name="Pangilinan J."/>
            <person name="Ruiz-Duenas F.J."/>
            <person name="Barrasa J.M."/>
            <person name="Sanchez-Garcia M."/>
            <person name="Camarero S."/>
            <person name="Miyauchi S."/>
            <person name="Serrano A."/>
            <person name="Linde D."/>
            <person name="Babiker R."/>
            <person name="Drula E."/>
            <person name="Ayuso-Fernandez I."/>
            <person name="Pacheco R."/>
            <person name="Padilla G."/>
            <person name="Ferreira P."/>
            <person name="Barriuso J."/>
            <person name="Kellner H."/>
            <person name="Castanera R."/>
            <person name="Alfaro M."/>
            <person name="Ramirez L."/>
            <person name="Pisabarro A.G."/>
            <person name="Kuo A."/>
            <person name="Tritt A."/>
            <person name="Lipzen A."/>
            <person name="He G."/>
            <person name="Yan M."/>
            <person name="Ng V."/>
            <person name="Cullen D."/>
            <person name="Martin F."/>
            <person name="Rosso M.-N."/>
            <person name="Henrissat B."/>
            <person name="Hibbett D."/>
            <person name="Martinez A.T."/>
            <person name="Grigoriev I.V."/>
        </authorList>
    </citation>
    <scope>NUCLEOTIDE SEQUENCE</scope>
    <source>
        <strain evidence="5">AH 40177</strain>
    </source>
</reference>
<dbReference type="AlphaFoldDB" id="A0A9P5Q5Z2"/>
<feature type="region of interest" description="Disordered" evidence="1">
    <location>
        <begin position="468"/>
        <end position="508"/>
    </location>
</feature>
<keyword evidence="2" id="KW-1133">Transmembrane helix</keyword>
<evidence type="ECO:0000259" key="4">
    <source>
        <dbReference type="Pfam" id="PF25550"/>
    </source>
</evidence>
<evidence type="ECO:0000259" key="3">
    <source>
        <dbReference type="Pfam" id="PF13632"/>
    </source>
</evidence>
<dbReference type="Proteomes" id="UP000772434">
    <property type="component" value="Unassembled WGS sequence"/>
</dbReference>
<feature type="compositionally biased region" description="Low complexity" evidence="1">
    <location>
        <begin position="203"/>
        <end position="220"/>
    </location>
</feature>
<proteinExistence type="predicted"/>
<comment type="caution">
    <text evidence="5">The sequence shown here is derived from an EMBL/GenBank/DDBJ whole genome shotgun (WGS) entry which is preliminary data.</text>
</comment>
<feature type="transmembrane region" description="Helical" evidence="2">
    <location>
        <begin position="1003"/>
        <end position="1026"/>
    </location>
</feature>
<evidence type="ECO:0000313" key="6">
    <source>
        <dbReference type="Proteomes" id="UP000772434"/>
    </source>
</evidence>
<evidence type="ECO:0000256" key="1">
    <source>
        <dbReference type="SAM" id="MobiDB-lite"/>
    </source>
</evidence>
<evidence type="ECO:0000256" key="2">
    <source>
        <dbReference type="SAM" id="Phobius"/>
    </source>
</evidence>
<keyword evidence="5" id="KW-0808">Transferase</keyword>
<dbReference type="OrthoDB" id="38531at2759"/>
<feature type="transmembrane region" description="Helical" evidence="2">
    <location>
        <begin position="315"/>
        <end position="336"/>
    </location>
</feature>
<sequence>MRCNACKLFLDSTMDYDRWDALLHHIFKQTQGDAWFRPAEENLSSGVAIRVSDGFDDPVNGPQNPQYRVFPYENASLEPFEVAVSKLGVVVAVKVRSAAVHAAISEATQTAPDESSLYVDANTRIQILGTMLQLPYADKEQCAAFIRDERVLVVWSNSLEEIIPTVQDFEERLIKLLWRTGVGKPQSTLASGGTNSFYGSPSMGGSISGHEGSGSEAHSGLVPGDVKQQQQSQSVPTTVTKRTWYGKKYSVTAAPTAVSDAPRKIALFAPIYNGLAAGLALFFIGNGIKTLLLEFLLTAPVPSTPNSEPAGAQRYLRFVLIITLPLLYCVSLFFALQIMQNVTMAIGPIAHYHQNSRYYSAIEPTEPISSLSVFNPNATEVTSISGKEPLPHITIQMPVYRESLESVLAPSIASLKRAMQTYARQGGTSSIFVCDDGMRTNGSAMTMADRDERIRYYRSEGIGWVARPREGCPEGGKTAATANSHPDAFNASDVEKGLGSTKADKSGPKLLTFHRAGRFKKASNMNYALALSLCMERHLARLVEARKNTSNSNSNTGTITSHGRGPSNLNPNAPAGASQQQHARKSSHSYPPHRRDPNSSASSNSGSPPPPGVNKGFKMYGMQYLNREGDDMNVGGLSASPSHPGQGQIGSPVAPVAPGGVASPTPTTAAFGIGSGGQMSPLMGNRREENPLGSGFANTTPGTPGPAAEEAYYELGMPPVDSAYDGYYDDEMEDLEEEALGMAIEEMCEESRTLSGTDYGWKPWAANGKAMRIGEIILLVDSDTIVPEDCLRSAAREMALSPSVAIIQHESDVMQVAHHYFENGIAYFTRRINRCISMACANGEVAPFVGHNAFLRWRAVQDAAFVDEDPVSFVNGGGKTFHTASNKNDKQLPREGVLGSVTREKFWSESNVSEDFDMALRLLGRGYDIRWATYSKGGFKEGVSLTVDDELNRWQKYAYGCNELLFNPLVQWWRRGPIAGQIHRFIWSDAPIHYKLSMLAYMFSYYGIAASVTIGLINYIVLGFALPVDGFYMHSFEIWLATTVVFFGSGNIGYTLLEYRLGHRELLWAFLENVMWIPFFFFFFGGLGIPISQAILAHLFSYNITWSATVKEVHRSNFFKEIPKIAKRFWFPLIVSLIIIFGMIILSTTLVPLGWRIDGAAWAVIFPLALVTSCHILFPIVLNPWLMVFSY</sequence>
<dbReference type="EMBL" id="JADNRY010000009">
    <property type="protein sequence ID" value="KAF9075384.1"/>
    <property type="molecule type" value="Genomic_DNA"/>
</dbReference>
<name>A0A9P5Q5Z2_9AGAR</name>
<dbReference type="InterPro" id="IPR001173">
    <property type="entry name" value="Glyco_trans_2-like"/>
</dbReference>
<feature type="domain" description="DUF7928" evidence="4">
    <location>
        <begin position="17"/>
        <end position="184"/>
    </location>
</feature>
<feature type="compositionally biased region" description="Low complexity" evidence="1">
    <location>
        <begin position="548"/>
        <end position="561"/>
    </location>
</feature>
<organism evidence="5 6">
    <name type="scientific">Rhodocollybia butyracea</name>
    <dbReference type="NCBI Taxonomy" id="206335"/>
    <lineage>
        <taxon>Eukaryota</taxon>
        <taxon>Fungi</taxon>
        <taxon>Dikarya</taxon>
        <taxon>Basidiomycota</taxon>
        <taxon>Agaricomycotina</taxon>
        <taxon>Agaricomycetes</taxon>
        <taxon>Agaricomycetidae</taxon>
        <taxon>Agaricales</taxon>
        <taxon>Marasmiineae</taxon>
        <taxon>Omphalotaceae</taxon>
        <taxon>Rhodocollybia</taxon>
    </lineage>
</organism>
<dbReference type="Pfam" id="PF25550">
    <property type="entry name" value="DUF7928"/>
    <property type="match status" value="1"/>
</dbReference>
<evidence type="ECO:0000313" key="5">
    <source>
        <dbReference type="EMBL" id="KAF9075384.1"/>
    </source>
</evidence>
<feature type="transmembrane region" description="Helical" evidence="2">
    <location>
        <begin position="265"/>
        <end position="288"/>
    </location>
</feature>
<feature type="domain" description="Glycosyltransferase 2-like" evidence="3">
    <location>
        <begin position="776"/>
        <end position="1022"/>
    </location>
</feature>
<feature type="transmembrane region" description="Helical" evidence="2">
    <location>
        <begin position="1161"/>
        <end position="1182"/>
    </location>
</feature>